<proteinExistence type="predicted"/>
<evidence type="ECO:0000313" key="2">
    <source>
        <dbReference type="Proteomes" id="UP000243081"/>
    </source>
</evidence>
<dbReference type="Pfam" id="PF02567">
    <property type="entry name" value="PhzC-PhzF"/>
    <property type="match status" value="1"/>
</dbReference>
<evidence type="ECO:0000313" key="1">
    <source>
        <dbReference type="EMBL" id="OAR02493.1"/>
    </source>
</evidence>
<reference evidence="1 2" key="1">
    <citation type="submission" date="2016-03" db="EMBL/GenBank/DDBJ databases">
        <title>Fine-scale spatial genetic structure of a fungal parasite of coffee scale insects.</title>
        <authorList>
            <person name="Jackson D."/>
            <person name="Zemenick K.A."/>
            <person name="Malloure B."/>
            <person name="Quandt C.A."/>
            <person name="James T.Y."/>
        </authorList>
    </citation>
    <scope>NUCLEOTIDE SEQUENCE [LARGE SCALE GENOMIC DNA]</scope>
    <source>
        <strain evidence="1 2">UM487</strain>
    </source>
</reference>
<dbReference type="GO" id="GO:0003824">
    <property type="term" value="F:catalytic activity"/>
    <property type="evidence" value="ECO:0007669"/>
    <property type="project" value="InterPro"/>
</dbReference>
<keyword evidence="2" id="KW-1185">Reference proteome</keyword>
<dbReference type="InterPro" id="IPR003719">
    <property type="entry name" value="Phenazine_PhzF-like"/>
</dbReference>
<dbReference type="AlphaFoldDB" id="A0A179IJP7"/>
<sequence length="80" mass="8504">MIDALCEDPATGSASSALCCYLSAALGEQGAEKRRYELTQGVEVGRESNIVVDVTMKENAINQVHLSGQAVKVMKGTVFI</sequence>
<dbReference type="Gene3D" id="3.10.310.10">
    <property type="entry name" value="Diaminopimelate Epimerase, Chain A, domain 1"/>
    <property type="match status" value="1"/>
</dbReference>
<dbReference type="OMA" id="MKENAIN"/>
<protein>
    <submittedName>
        <fullName evidence="1">Uncharacterized protein</fullName>
    </submittedName>
</protein>
<accession>A0A179IJP7</accession>
<comment type="caution">
    <text evidence="1">The sequence shown here is derived from an EMBL/GenBank/DDBJ whole genome shotgun (WGS) entry which is preliminary data.</text>
</comment>
<dbReference type="SUPFAM" id="SSF54506">
    <property type="entry name" value="Diaminopimelate epimerase-like"/>
    <property type="match status" value="1"/>
</dbReference>
<gene>
    <name evidence="1" type="ORF">LLEC1_06235</name>
</gene>
<dbReference type="OrthoDB" id="75169at2759"/>
<organism evidence="1 2">
    <name type="scientific">Cordyceps confragosa</name>
    <name type="common">Lecanicillium lecanii</name>
    <dbReference type="NCBI Taxonomy" id="2714763"/>
    <lineage>
        <taxon>Eukaryota</taxon>
        <taxon>Fungi</taxon>
        <taxon>Dikarya</taxon>
        <taxon>Ascomycota</taxon>
        <taxon>Pezizomycotina</taxon>
        <taxon>Sordariomycetes</taxon>
        <taxon>Hypocreomycetidae</taxon>
        <taxon>Hypocreales</taxon>
        <taxon>Cordycipitaceae</taxon>
        <taxon>Akanthomyces</taxon>
    </lineage>
</organism>
<name>A0A179IJP7_CORDF</name>
<feature type="non-terminal residue" evidence="1">
    <location>
        <position position="80"/>
    </location>
</feature>
<dbReference type="Proteomes" id="UP000243081">
    <property type="component" value="Unassembled WGS sequence"/>
</dbReference>
<dbReference type="EMBL" id="LUKN01000655">
    <property type="protein sequence ID" value="OAR02493.1"/>
    <property type="molecule type" value="Genomic_DNA"/>
</dbReference>